<protein>
    <submittedName>
        <fullName evidence="3">SAM-dependent methyltransferase</fullName>
    </submittedName>
</protein>
<dbReference type="Gene3D" id="3.40.50.12710">
    <property type="match status" value="1"/>
</dbReference>
<evidence type="ECO:0000313" key="3">
    <source>
        <dbReference type="EMBL" id="MZP41575.1"/>
    </source>
</evidence>
<dbReference type="OrthoDB" id="9794208at2"/>
<dbReference type="Proteomes" id="UP000471031">
    <property type="component" value="Unassembled WGS sequence"/>
</dbReference>
<dbReference type="PANTHER" id="PTHR12049:SF7">
    <property type="entry name" value="PROTEIN ARGININE METHYLTRANSFERASE NDUFAF7, MITOCHONDRIAL"/>
    <property type="match status" value="1"/>
</dbReference>
<organism evidence="3 4">
    <name type="scientific">Heliomicrobium gestii</name>
    <name type="common">Heliobacterium gestii</name>
    <dbReference type="NCBI Taxonomy" id="2699"/>
    <lineage>
        <taxon>Bacteria</taxon>
        <taxon>Bacillati</taxon>
        <taxon>Bacillota</taxon>
        <taxon>Clostridia</taxon>
        <taxon>Eubacteriales</taxon>
        <taxon>Heliobacteriaceae</taxon>
        <taxon>Heliomicrobium</taxon>
    </lineage>
</organism>
<dbReference type="AlphaFoldDB" id="A0A845LAM7"/>
<comment type="caution">
    <text evidence="3">The sequence shown here is derived from an EMBL/GenBank/DDBJ whole genome shotgun (WGS) entry which is preliminary data.</text>
</comment>
<name>A0A845LAM7_HELGE</name>
<dbReference type="Pfam" id="PF02636">
    <property type="entry name" value="Methyltransf_28"/>
    <property type="match status" value="1"/>
</dbReference>
<accession>A0A845LAM7</accession>
<dbReference type="InterPro" id="IPR038375">
    <property type="entry name" value="NDUFAF7_sf"/>
</dbReference>
<dbReference type="InterPro" id="IPR003788">
    <property type="entry name" value="NDUFAF7"/>
</dbReference>
<evidence type="ECO:0000256" key="1">
    <source>
        <dbReference type="ARBA" id="ARBA00022603"/>
    </source>
</evidence>
<keyword evidence="4" id="KW-1185">Reference proteome</keyword>
<sequence length="389" mass="43570">MPLPLEQEIRTRIRATGPIPFRDYMEVALYHPQHGYYTAGDPPMGRGGDFITAPEISPFFGRVIGRQLTEMWEQMDRPDRFDIIEFGPGRGLLARAVLDALAASPLAGCLIYHLVEISSNLRAHQREALAGLPLAVYTDPSKATPGSYGWSAADTLPTGLTGVVFSNEFLDALPVHRLVIKDGRPWELYVAESEKRDRPFCWHYGPLSDPRLNDWIAGHIKGQGVPLEEGQVFEINLAAADWLQTIDHRLERAFVLTIDYGHPVERLYSPERQAGTLICYRRHQADADPLEDAGEKDMTAHVDFTSLQTIASALGWNNLGLTNQMWFLIHWLRPDDMRTGPSMTAEDFRRHQAMKKLLMPGGMGEIFKVLIQSKGLPPLPLTGLNGPSR</sequence>
<reference evidence="3 4" key="1">
    <citation type="submission" date="2020-01" db="EMBL/GenBank/DDBJ databases">
        <title>Whole genome sequence of Heliobacterium gestii DSM 11169.</title>
        <authorList>
            <person name="Kyndt J.A."/>
            <person name="Meyer T.E."/>
        </authorList>
    </citation>
    <scope>NUCLEOTIDE SEQUENCE [LARGE SCALE GENOMIC DNA]</scope>
    <source>
        <strain evidence="3 4">DSM 11169</strain>
    </source>
</reference>
<dbReference type="PANTHER" id="PTHR12049">
    <property type="entry name" value="PROTEIN ARGININE METHYLTRANSFERASE NDUFAF7, MITOCHONDRIAL"/>
    <property type="match status" value="1"/>
</dbReference>
<gene>
    <name evidence="3" type="ORF">GTO89_00830</name>
</gene>
<dbReference type="RefSeq" id="WP_161260160.1">
    <property type="nucleotide sequence ID" value="NZ_JAFBDC010000001.1"/>
</dbReference>
<proteinExistence type="predicted"/>
<dbReference type="GO" id="GO:0035243">
    <property type="term" value="F:protein-arginine omega-N symmetric methyltransferase activity"/>
    <property type="evidence" value="ECO:0007669"/>
    <property type="project" value="TreeGrafter"/>
</dbReference>
<dbReference type="EMBL" id="WXEX01000001">
    <property type="protein sequence ID" value="MZP41575.1"/>
    <property type="molecule type" value="Genomic_DNA"/>
</dbReference>
<keyword evidence="1 3" id="KW-0489">Methyltransferase</keyword>
<keyword evidence="2 3" id="KW-0808">Transferase</keyword>
<dbReference type="SUPFAM" id="SSF53335">
    <property type="entry name" value="S-adenosyl-L-methionine-dependent methyltransferases"/>
    <property type="match status" value="1"/>
</dbReference>
<evidence type="ECO:0000256" key="2">
    <source>
        <dbReference type="ARBA" id="ARBA00022679"/>
    </source>
</evidence>
<dbReference type="GO" id="GO:0032259">
    <property type="term" value="P:methylation"/>
    <property type="evidence" value="ECO:0007669"/>
    <property type="project" value="UniProtKB-KW"/>
</dbReference>
<dbReference type="InterPro" id="IPR029063">
    <property type="entry name" value="SAM-dependent_MTases_sf"/>
</dbReference>
<evidence type="ECO:0000313" key="4">
    <source>
        <dbReference type="Proteomes" id="UP000471031"/>
    </source>
</evidence>